<dbReference type="PROSITE" id="PS00216">
    <property type="entry name" value="SUGAR_TRANSPORT_1"/>
    <property type="match status" value="1"/>
</dbReference>
<dbReference type="InterPro" id="IPR005829">
    <property type="entry name" value="Sugar_transporter_CS"/>
</dbReference>
<sequence>MTAPATASSSTPLERDARLVNARHGSIAPGDIAIGVIIGRMGEFFDFFVYAIASVLVFPALVFPYVDALTGTLYSFALFSVAFVGRPIGTLLFMAIDQRHGRGVKLTIAMFLLGGSTMAIALLPGYAQVGMASAWILGFFRLCQGIALGGAWDGLPSLLSLNAPEDRRGWYVMIPQLGAPLGLLLASGLFAYFLGLLNSDDFLSWGWRYPFFVALAINVVALFARLRLVATPEFERLFESRELQPSPPFRTLVSEWRTIVLGAFAPLASFALFHLVTVFPLSWVGLYTEGDPVYFLVLEAAGAVVFIMALLASGFVADRVGRRAVLGVSAALIGAYSGFAPQLLDAGPFGEAMYMIGGFVLLGLAFGQSSGVVNNNFSPMNRYTGAAIVANSAWFIGAGFAPLVALLLASRLGLWSVGLYLLSGVICTLATLAINKDWAKRVSPSTGVNAAQGR</sequence>
<dbReference type="InterPro" id="IPR036259">
    <property type="entry name" value="MFS_trans_sf"/>
</dbReference>
<keyword evidence="3" id="KW-1003">Cell membrane</keyword>
<dbReference type="PANTHER" id="PTHR43045:SF2">
    <property type="entry name" value="INNER MEMBRANE METABOLITE TRANSPORT PROTEIN YHJE"/>
    <property type="match status" value="1"/>
</dbReference>
<keyword evidence="10" id="KW-1185">Reference proteome</keyword>
<dbReference type="RefSeq" id="WP_353982536.1">
    <property type="nucleotide sequence ID" value="NZ_JBEWLY010000004.1"/>
</dbReference>
<feature type="transmembrane region" description="Helical" evidence="7">
    <location>
        <begin position="47"/>
        <end position="66"/>
    </location>
</feature>
<evidence type="ECO:0000256" key="7">
    <source>
        <dbReference type="SAM" id="Phobius"/>
    </source>
</evidence>
<protein>
    <submittedName>
        <fullName evidence="9">MFS transporter</fullName>
    </submittedName>
</protein>
<proteinExistence type="predicted"/>
<comment type="caution">
    <text evidence="9">The sequence shown here is derived from an EMBL/GenBank/DDBJ whole genome shotgun (WGS) entry which is preliminary data.</text>
</comment>
<feature type="domain" description="Major facilitator superfamily (MFS) profile" evidence="8">
    <location>
        <begin position="32"/>
        <end position="442"/>
    </location>
</feature>
<feature type="transmembrane region" description="Helical" evidence="7">
    <location>
        <begin position="106"/>
        <end position="126"/>
    </location>
</feature>
<gene>
    <name evidence="9" type="ORF">ABVV53_01445</name>
</gene>
<dbReference type="EMBL" id="JBEWLY010000004">
    <property type="protein sequence ID" value="MET1754136.1"/>
    <property type="molecule type" value="Genomic_DNA"/>
</dbReference>
<evidence type="ECO:0000259" key="8">
    <source>
        <dbReference type="PROSITE" id="PS50850"/>
    </source>
</evidence>
<feature type="transmembrane region" description="Helical" evidence="7">
    <location>
        <begin position="207"/>
        <end position="226"/>
    </location>
</feature>
<evidence type="ECO:0000313" key="10">
    <source>
        <dbReference type="Proteomes" id="UP001548713"/>
    </source>
</evidence>
<dbReference type="PANTHER" id="PTHR43045">
    <property type="entry name" value="SHIKIMATE TRANSPORTER"/>
    <property type="match status" value="1"/>
</dbReference>
<feature type="transmembrane region" description="Helical" evidence="7">
    <location>
        <begin position="324"/>
        <end position="340"/>
    </location>
</feature>
<feature type="transmembrane region" description="Helical" evidence="7">
    <location>
        <begin position="259"/>
        <end position="281"/>
    </location>
</feature>
<dbReference type="InterPro" id="IPR005828">
    <property type="entry name" value="MFS_sugar_transport-like"/>
</dbReference>
<organism evidence="9 10">
    <name type="scientific">Novosphingobium kalidii</name>
    <dbReference type="NCBI Taxonomy" id="3230299"/>
    <lineage>
        <taxon>Bacteria</taxon>
        <taxon>Pseudomonadati</taxon>
        <taxon>Pseudomonadota</taxon>
        <taxon>Alphaproteobacteria</taxon>
        <taxon>Sphingomonadales</taxon>
        <taxon>Sphingomonadaceae</taxon>
        <taxon>Novosphingobium</taxon>
    </lineage>
</organism>
<dbReference type="SUPFAM" id="SSF103473">
    <property type="entry name" value="MFS general substrate transporter"/>
    <property type="match status" value="1"/>
</dbReference>
<dbReference type="PROSITE" id="PS50850">
    <property type="entry name" value="MFS"/>
    <property type="match status" value="1"/>
</dbReference>
<evidence type="ECO:0000256" key="2">
    <source>
        <dbReference type="ARBA" id="ARBA00022448"/>
    </source>
</evidence>
<feature type="transmembrane region" description="Helical" evidence="7">
    <location>
        <begin position="132"/>
        <end position="152"/>
    </location>
</feature>
<dbReference type="Proteomes" id="UP001548713">
    <property type="component" value="Unassembled WGS sequence"/>
</dbReference>
<feature type="transmembrane region" description="Helical" evidence="7">
    <location>
        <begin position="293"/>
        <end position="317"/>
    </location>
</feature>
<feature type="transmembrane region" description="Helical" evidence="7">
    <location>
        <begin position="72"/>
        <end position="94"/>
    </location>
</feature>
<dbReference type="InterPro" id="IPR020846">
    <property type="entry name" value="MFS_dom"/>
</dbReference>
<feature type="transmembrane region" description="Helical" evidence="7">
    <location>
        <begin position="414"/>
        <end position="434"/>
    </location>
</feature>
<reference evidence="9 10" key="1">
    <citation type="submission" date="2024-07" db="EMBL/GenBank/DDBJ databases">
        <title>Novosphingobium kalidii RD2P27.</title>
        <authorList>
            <person name="Sun J.-Q."/>
        </authorList>
    </citation>
    <scope>NUCLEOTIDE SEQUENCE [LARGE SCALE GENOMIC DNA]</scope>
    <source>
        <strain evidence="9 10">RD2P27</strain>
    </source>
</reference>
<feature type="transmembrane region" description="Helical" evidence="7">
    <location>
        <begin position="352"/>
        <end position="373"/>
    </location>
</feature>
<dbReference type="Gene3D" id="1.20.1250.20">
    <property type="entry name" value="MFS general substrate transporter like domains"/>
    <property type="match status" value="2"/>
</dbReference>
<dbReference type="Pfam" id="PF00083">
    <property type="entry name" value="Sugar_tr"/>
    <property type="match status" value="1"/>
</dbReference>
<keyword evidence="2" id="KW-0813">Transport</keyword>
<feature type="transmembrane region" description="Helical" evidence="7">
    <location>
        <begin position="385"/>
        <end position="408"/>
    </location>
</feature>
<accession>A0ABV2CX20</accession>
<evidence type="ECO:0000256" key="5">
    <source>
        <dbReference type="ARBA" id="ARBA00022989"/>
    </source>
</evidence>
<keyword evidence="6 7" id="KW-0472">Membrane</keyword>
<keyword evidence="5 7" id="KW-1133">Transmembrane helix</keyword>
<evidence type="ECO:0000313" key="9">
    <source>
        <dbReference type="EMBL" id="MET1754136.1"/>
    </source>
</evidence>
<name>A0ABV2CX20_9SPHN</name>
<feature type="transmembrane region" description="Helical" evidence="7">
    <location>
        <begin position="173"/>
        <end position="195"/>
    </location>
</feature>
<evidence type="ECO:0000256" key="1">
    <source>
        <dbReference type="ARBA" id="ARBA00004651"/>
    </source>
</evidence>
<comment type="subcellular location">
    <subcellularLocation>
        <location evidence="1">Cell membrane</location>
        <topology evidence="1">Multi-pass membrane protein</topology>
    </subcellularLocation>
</comment>
<evidence type="ECO:0000256" key="3">
    <source>
        <dbReference type="ARBA" id="ARBA00022475"/>
    </source>
</evidence>
<keyword evidence="4 7" id="KW-0812">Transmembrane</keyword>
<evidence type="ECO:0000256" key="6">
    <source>
        <dbReference type="ARBA" id="ARBA00023136"/>
    </source>
</evidence>
<evidence type="ECO:0000256" key="4">
    <source>
        <dbReference type="ARBA" id="ARBA00022692"/>
    </source>
</evidence>